<evidence type="ECO:0008006" key="4">
    <source>
        <dbReference type="Google" id="ProtNLM"/>
    </source>
</evidence>
<gene>
    <name evidence="2" type="ORF">FA13DRAFT_179936</name>
</gene>
<dbReference type="OrthoDB" id="4167026at2759"/>
<feature type="region of interest" description="Disordered" evidence="1">
    <location>
        <begin position="1"/>
        <end position="26"/>
    </location>
</feature>
<accession>A0A4Y7TFT1</accession>
<organism evidence="2 3">
    <name type="scientific">Coprinellus micaceus</name>
    <name type="common">Glistening ink-cap mushroom</name>
    <name type="synonym">Coprinus micaceus</name>
    <dbReference type="NCBI Taxonomy" id="71717"/>
    <lineage>
        <taxon>Eukaryota</taxon>
        <taxon>Fungi</taxon>
        <taxon>Dikarya</taxon>
        <taxon>Basidiomycota</taxon>
        <taxon>Agaricomycotina</taxon>
        <taxon>Agaricomycetes</taxon>
        <taxon>Agaricomycetidae</taxon>
        <taxon>Agaricales</taxon>
        <taxon>Agaricineae</taxon>
        <taxon>Psathyrellaceae</taxon>
        <taxon>Coprinellus</taxon>
    </lineage>
</organism>
<reference evidence="2 3" key="1">
    <citation type="journal article" date="2019" name="Nat. Ecol. Evol.">
        <title>Megaphylogeny resolves global patterns of mushroom evolution.</title>
        <authorList>
            <person name="Varga T."/>
            <person name="Krizsan K."/>
            <person name="Foldi C."/>
            <person name="Dima B."/>
            <person name="Sanchez-Garcia M."/>
            <person name="Sanchez-Ramirez S."/>
            <person name="Szollosi G.J."/>
            <person name="Szarkandi J.G."/>
            <person name="Papp V."/>
            <person name="Albert L."/>
            <person name="Andreopoulos W."/>
            <person name="Angelini C."/>
            <person name="Antonin V."/>
            <person name="Barry K.W."/>
            <person name="Bougher N.L."/>
            <person name="Buchanan P."/>
            <person name="Buyck B."/>
            <person name="Bense V."/>
            <person name="Catcheside P."/>
            <person name="Chovatia M."/>
            <person name="Cooper J."/>
            <person name="Damon W."/>
            <person name="Desjardin D."/>
            <person name="Finy P."/>
            <person name="Geml J."/>
            <person name="Haridas S."/>
            <person name="Hughes K."/>
            <person name="Justo A."/>
            <person name="Karasinski D."/>
            <person name="Kautmanova I."/>
            <person name="Kiss B."/>
            <person name="Kocsube S."/>
            <person name="Kotiranta H."/>
            <person name="LaButti K.M."/>
            <person name="Lechner B.E."/>
            <person name="Liimatainen K."/>
            <person name="Lipzen A."/>
            <person name="Lukacs Z."/>
            <person name="Mihaltcheva S."/>
            <person name="Morgado L.N."/>
            <person name="Niskanen T."/>
            <person name="Noordeloos M.E."/>
            <person name="Ohm R.A."/>
            <person name="Ortiz-Santana B."/>
            <person name="Ovrebo C."/>
            <person name="Racz N."/>
            <person name="Riley R."/>
            <person name="Savchenko A."/>
            <person name="Shiryaev A."/>
            <person name="Soop K."/>
            <person name="Spirin V."/>
            <person name="Szebenyi C."/>
            <person name="Tomsovsky M."/>
            <person name="Tulloss R.E."/>
            <person name="Uehling J."/>
            <person name="Grigoriev I.V."/>
            <person name="Vagvolgyi C."/>
            <person name="Papp T."/>
            <person name="Martin F.M."/>
            <person name="Miettinen O."/>
            <person name="Hibbett D.S."/>
            <person name="Nagy L.G."/>
        </authorList>
    </citation>
    <scope>NUCLEOTIDE SEQUENCE [LARGE SCALE GENOMIC DNA]</scope>
    <source>
        <strain evidence="2 3">FP101781</strain>
    </source>
</reference>
<dbReference type="Proteomes" id="UP000298030">
    <property type="component" value="Unassembled WGS sequence"/>
</dbReference>
<dbReference type="EMBL" id="QPFP01000013">
    <property type="protein sequence ID" value="TEB33037.1"/>
    <property type="molecule type" value="Genomic_DNA"/>
</dbReference>
<name>A0A4Y7TFT1_COPMI</name>
<keyword evidence="3" id="KW-1185">Reference proteome</keyword>
<sequence>MRGFDAMENGSRVDPLPPDTPPDRTRTTVISKSRQMQFQVLFAATLLFTPALGYAVPTHCPAGETQMCCQNLLPENNVGYYCAGPNQPFPCQSGSLKAMCCKSYDLTPRGVSRRCSIGRRISTANFMQYTGSNCTLRTA</sequence>
<proteinExistence type="predicted"/>
<evidence type="ECO:0000256" key="1">
    <source>
        <dbReference type="SAM" id="MobiDB-lite"/>
    </source>
</evidence>
<evidence type="ECO:0000313" key="3">
    <source>
        <dbReference type="Proteomes" id="UP000298030"/>
    </source>
</evidence>
<comment type="caution">
    <text evidence="2">The sequence shown here is derived from an EMBL/GenBank/DDBJ whole genome shotgun (WGS) entry which is preliminary data.</text>
</comment>
<protein>
    <recommendedName>
        <fullName evidence="4">Hydrophobin</fullName>
    </recommendedName>
</protein>
<evidence type="ECO:0000313" key="2">
    <source>
        <dbReference type="EMBL" id="TEB33037.1"/>
    </source>
</evidence>
<dbReference type="AlphaFoldDB" id="A0A4Y7TFT1"/>